<gene>
    <name evidence="1" type="ORF">R9X50_00406300</name>
</gene>
<accession>A0AAQ3M3P1</accession>
<dbReference type="Proteomes" id="UP001303373">
    <property type="component" value="Chromosome 5"/>
</dbReference>
<proteinExistence type="predicted"/>
<evidence type="ECO:0000313" key="2">
    <source>
        <dbReference type="Proteomes" id="UP001303373"/>
    </source>
</evidence>
<protein>
    <submittedName>
        <fullName evidence="1">Uncharacterized protein</fullName>
    </submittedName>
</protein>
<keyword evidence="2" id="KW-1185">Reference proteome</keyword>
<dbReference type="EMBL" id="CP138584">
    <property type="protein sequence ID" value="WPH01227.1"/>
    <property type="molecule type" value="Genomic_DNA"/>
</dbReference>
<evidence type="ECO:0000313" key="1">
    <source>
        <dbReference type="EMBL" id="WPH01227.1"/>
    </source>
</evidence>
<dbReference type="AlphaFoldDB" id="A0AAQ3M3P1"/>
<sequence length="146" mass="16429">MSICDASIDRDTAVAGHARLTAWNKDLIAQPNTSASEAFFDLRVRDDGDEYGIALREFEKEFTNLYPDTILEVHQPVLCKRKPAGKLPRAPLEAMYIGFLAFSEIVLNEDSCLRPGQAVIWKPSVPPEIALDEGTMFTRFSVRQKR</sequence>
<name>A0AAQ3M3P1_9PEZI</name>
<reference evidence="1 2" key="1">
    <citation type="submission" date="2023-11" db="EMBL/GenBank/DDBJ databases">
        <title>An acidophilic fungus is an integral part of prey digestion in a carnivorous sundew plant.</title>
        <authorList>
            <person name="Tsai I.J."/>
        </authorList>
    </citation>
    <scope>NUCLEOTIDE SEQUENCE [LARGE SCALE GENOMIC DNA]</scope>
    <source>
        <strain evidence="1">169a</strain>
    </source>
</reference>
<organism evidence="1 2">
    <name type="scientific">Acrodontium crateriforme</name>
    <dbReference type="NCBI Taxonomy" id="150365"/>
    <lineage>
        <taxon>Eukaryota</taxon>
        <taxon>Fungi</taxon>
        <taxon>Dikarya</taxon>
        <taxon>Ascomycota</taxon>
        <taxon>Pezizomycotina</taxon>
        <taxon>Dothideomycetes</taxon>
        <taxon>Dothideomycetidae</taxon>
        <taxon>Mycosphaerellales</taxon>
        <taxon>Teratosphaeriaceae</taxon>
        <taxon>Acrodontium</taxon>
    </lineage>
</organism>